<comment type="catalytic activity">
    <reaction evidence="13">
        <text>tRNA(Met) + L-methionine + ATP = L-methionyl-tRNA(Met) + AMP + diphosphate</text>
        <dbReference type="Rhea" id="RHEA:13481"/>
        <dbReference type="Rhea" id="RHEA-COMP:9667"/>
        <dbReference type="Rhea" id="RHEA-COMP:9698"/>
        <dbReference type="ChEBI" id="CHEBI:30616"/>
        <dbReference type="ChEBI" id="CHEBI:33019"/>
        <dbReference type="ChEBI" id="CHEBI:57844"/>
        <dbReference type="ChEBI" id="CHEBI:78442"/>
        <dbReference type="ChEBI" id="CHEBI:78530"/>
        <dbReference type="ChEBI" id="CHEBI:456215"/>
        <dbReference type="EC" id="6.1.1.10"/>
    </reaction>
</comment>
<feature type="short sequence motif" description="'KMSKS' region" evidence="15">
    <location>
        <begin position="265"/>
        <end position="269"/>
    </location>
</feature>
<dbReference type="GO" id="GO:0005829">
    <property type="term" value="C:cytosol"/>
    <property type="evidence" value="ECO:0007669"/>
    <property type="project" value="TreeGrafter"/>
</dbReference>
<feature type="binding site" evidence="15">
    <location>
        <begin position="266"/>
        <end position="268"/>
    </location>
    <ligand>
        <name>ATP</name>
        <dbReference type="ChEBI" id="CHEBI:30616"/>
    </ligand>
</feature>
<dbReference type="Pfam" id="PF00749">
    <property type="entry name" value="tRNA-synt_1c"/>
    <property type="match status" value="1"/>
</dbReference>
<feature type="region of interest" description="Disordered" evidence="18">
    <location>
        <begin position="552"/>
        <end position="583"/>
    </location>
</feature>
<evidence type="ECO:0000256" key="4">
    <source>
        <dbReference type="ARBA" id="ARBA00011738"/>
    </source>
</evidence>
<evidence type="ECO:0000256" key="2">
    <source>
        <dbReference type="ARBA" id="ARBA00004496"/>
    </source>
</evidence>
<feature type="binding site" evidence="15">
    <location>
        <position position="229"/>
    </location>
    <ligand>
        <name>ATP</name>
        <dbReference type="ChEBI" id="CHEBI:30616"/>
    </ligand>
</feature>
<dbReference type="Pfam" id="PF03950">
    <property type="entry name" value="tRNA-synt_1c_C"/>
    <property type="match status" value="1"/>
</dbReference>
<evidence type="ECO:0000259" key="19">
    <source>
        <dbReference type="PROSITE" id="PS50886"/>
    </source>
</evidence>
<dbReference type="EC" id="6.1.1.18" evidence="15"/>
<keyword evidence="8 15" id="KW-0547">Nucleotide-binding</keyword>
<evidence type="ECO:0000256" key="13">
    <source>
        <dbReference type="ARBA" id="ARBA00047364"/>
    </source>
</evidence>
<dbReference type="InterPro" id="IPR050132">
    <property type="entry name" value="Gln/Glu-tRNA_Ligase"/>
</dbReference>
<dbReference type="FunFam" id="3.40.50.620:FF:000037">
    <property type="entry name" value="Glutamine--tRNA ligase cytoplasmic"/>
    <property type="match status" value="1"/>
</dbReference>
<evidence type="ECO:0000256" key="16">
    <source>
        <dbReference type="PROSITE-ProRule" id="PRU00209"/>
    </source>
</evidence>
<dbReference type="InterPro" id="IPR002547">
    <property type="entry name" value="tRNA-bd_dom"/>
</dbReference>
<evidence type="ECO:0000256" key="14">
    <source>
        <dbReference type="ARBA" id="ARBA00048270"/>
    </source>
</evidence>
<keyword evidence="11 15" id="KW-0648">Protein biosynthesis</keyword>
<dbReference type="SUPFAM" id="SSF52374">
    <property type="entry name" value="Nucleotidylyl transferase"/>
    <property type="match status" value="1"/>
</dbReference>
<comment type="subunit">
    <text evidence="4">Homodimer.</text>
</comment>
<comment type="similarity">
    <text evidence="3 15 17">Belongs to the class-I aminoacyl-tRNA synthetase family.</text>
</comment>
<evidence type="ECO:0000313" key="21">
    <source>
        <dbReference type="Proteomes" id="UP000249061"/>
    </source>
</evidence>
<comment type="subcellular location">
    <subcellularLocation>
        <location evidence="2 15">Cytoplasm</location>
    </subcellularLocation>
</comment>
<dbReference type="Pfam" id="PF20974">
    <property type="entry name" value="tRNA-synt_1c_C2"/>
    <property type="match status" value="1"/>
</dbReference>
<comment type="catalytic activity">
    <reaction evidence="14 15">
        <text>tRNA(Gln) + L-glutamine + ATP = L-glutaminyl-tRNA(Gln) + AMP + diphosphate</text>
        <dbReference type="Rhea" id="RHEA:20121"/>
        <dbReference type="Rhea" id="RHEA-COMP:9662"/>
        <dbReference type="Rhea" id="RHEA-COMP:9681"/>
        <dbReference type="ChEBI" id="CHEBI:30616"/>
        <dbReference type="ChEBI" id="CHEBI:33019"/>
        <dbReference type="ChEBI" id="CHEBI:58359"/>
        <dbReference type="ChEBI" id="CHEBI:78442"/>
        <dbReference type="ChEBI" id="CHEBI:78521"/>
        <dbReference type="ChEBI" id="CHEBI:456215"/>
        <dbReference type="EC" id="6.1.1.18"/>
    </reaction>
</comment>
<dbReference type="FunFam" id="2.40.50.140:FF:000042">
    <property type="entry name" value="Methionine--tRNA ligase"/>
    <property type="match status" value="1"/>
</dbReference>
<dbReference type="InterPro" id="IPR004495">
    <property type="entry name" value="Met-tRNA-synth_bsu_C"/>
</dbReference>
<dbReference type="CDD" id="cd02800">
    <property type="entry name" value="tRNA_bind_EcMetRS_like"/>
    <property type="match status" value="1"/>
</dbReference>
<dbReference type="InterPro" id="IPR012340">
    <property type="entry name" value="NA-bd_OB-fold"/>
</dbReference>
<comment type="subunit">
    <text evidence="15">Monomer.</text>
</comment>
<accession>A0A2W5VC17</accession>
<dbReference type="InterPro" id="IPR022861">
    <property type="entry name" value="Gln_tRNA_ligase_bac"/>
</dbReference>
<dbReference type="PANTHER" id="PTHR43097:SF5">
    <property type="entry name" value="GLUTAMATE--TRNA LIGASE"/>
    <property type="match status" value="1"/>
</dbReference>
<evidence type="ECO:0000256" key="3">
    <source>
        <dbReference type="ARBA" id="ARBA00005594"/>
    </source>
</evidence>
<dbReference type="GO" id="GO:0005524">
    <property type="term" value="F:ATP binding"/>
    <property type="evidence" value="ECO:0007669"/>
    <property type="project" value="UniProtKB-UniRule"/>
</dbReference>
<evidence type="ECO:0000256" key="5">
    <source>
        <dbReference type="ARBA" id="ARBA00022490"/>
    </source>
</evidence>
<evidence type="ECO:0000256" key="1">
    <source>
        <dbReference type="ARBA" id="ARBA00003314"/>
    </source>
</evidence>
<dbReference type="Gene3D" id="3.40.50.620">
    <property type="entry name" value="HUPs"/>
    <property type="match status" value="1"/>
</dbReference>
<evidence type="ECO:0000256" key="18">
    <source>
        <dbReference type="SAM" id="MobiDB-lite"/>
    </source>
</evidence>
<dbReference type="InterPro" id="IPR020059">
    <property type="entry name" value="Glu/Gln-tRNA-synth_Ib_codon-bd"/>
</dbReference>
<dbReference type="GO" id="GO:0006425">
    <property type="term" value="P:glutaminyl-tRNA aminoacylation"/>
    <property type="evidence" value="ECO:0007669"/>
    <property type="project" value="UniProtKB-UniRule"/>
</dbReference>
<evidence type="ECO:0000256" key="6">
    <source>
        <dbReference type="ARBA" id="ARBA00022555"/>
    </source>
</evidence>
<evidence type="ECO:0000256" key="17">
    <source>
        <dbReference type="RuleBase" id="RU363037"/>
    </source>
</evidence>
<feature type="binding site" evidence="15">
    <location>
        <begin position="33"/>
        <end position="35"/>
    </location>
    <ligand>
        <name>ATP</name>
        <dbReference type="ChEBI" id="CHEBI:30616"/>
    </ligand>
</feature>
<keyword evidence="7 15" id="KW-0436">Ligase</keyword>
<evidence type="ECO:0000256" key="8">
    <source>
        <dbReference type="ARBA" id="ARBA00022741"/>
    </source>
</evidence>
<dbReference type="NCBIfam" id="TIGR00399">
    <property type="entry name" value="metG_C_term"/>
    <property type="match status" value="1"/>
</dbReference>
<dbReference type="Gene3D" id="2.40.50.140">
    <property type="entry name" value="Nucleic acid-binding proteins"/>
    <property type="match status" value="1"/>
</dbReference>
<dbReference type="Proteomes" id="UP000249061">
    <property type="component" value="Unassembled WGS sequence"/>
</dbReference>
<reference evidence="20 21" key="1">
    <citation type="submission" date="2017-08" db="EMBL/GenBank/DDBJ databases">
        <title>Infants hospitalized years apart are colonized by the same room-sourced microbial strains.</title>
        <authorList>
            <person name="Brooks B."/>
            <person name="Olm M.R."/>
            <person name="Firek B.A."/>
            <person name="Baker R."/>
            <person name="Thomas B.C."/>
            <person name="Morowitz M.J."/>
            <person name="Banfield J.F."/>
        </authorList>
    </citation>
    <scope>NUCLEOTIDE SEQUENCE [LARGE SCALE GENOMIC DNA]</scope>
    <source>
        <strain evidence="20">S2_003_000_R2_14</strain>
    </source>
</reference>
<dbReference type="PROSITE" id="PS50886">
    <property type="entry name" value="TRBD"/>
    <property type="match status" value="1"/>
</dbReference>
<dbReference type="InterPro" id="IPR049437">
    <property type="entry name" value="tRNA-synt_1c_C2"/>
</dbReference>
<dbReference type="GO" id="GO:0004825">
    <property type="term" value="F:methionine-tRNA ligase activity"/>
    <property type="evidence" value="ECO:0007669"/>
    <property type="project" value="UniProtKB-EC"/>
</dbReference>
<dbReference type="NCBIfam" id="TIGR00440">
    <property type="entry name" value="glnS"/>
    <property type="match status" value="1"/>
</dbReference>
<keyword evidence="5 15" id="KW-0963">Cytoplasm</keyword>
<dbReference type="FunFam" id="2.40.240.10:FF:000001">
    <property type="entry name" value="Glutamine--tRNA ligase"/>
    <property type="match status" value="1"/>
</dbReference>
<evidence type="ECO:0000256" key="7">
    <source>
        <dbReference type="ARBA" id="ARBA00022598"/>
    </source>
</evidence>
<evidence type="ECO:0000256" key="9">
    <source>
        <dbReference type="ARBA" id="ARBA00022840"/>
    </source>
</evidence>
<feature type="domain" description="TRNA-binding" evidence="19">
    <location>
        <begin position="592"/>
        <end position="692"/>
    </location>
</feature>
<dbReference type="GO" id="GO:0006424">
    <property type="term" value="P:glutamyl-tRNA aminoacylation"/>
    <property type="evidence" value="ECO:0007669"/>
    <property type="project" value="UniProtKB-UniRule"/>
</dbReference>
<dbReference type="InterPro" id="IPR000924">
    <property type="entry name" value="Glu/Gln-tRNA-synth"/>
</dbReference>
<keyword evidence="6 16" id="KW-0820">tRNA-binding</keyword>
<dbReference type="NCBIfam" id="NF011291">
    <property type="entry name" value="PRK14703.1"/>
    <property type="match status" value="1"/>
</dbReference>
<dbReference type="InterPro" id="IPR014729">
    <property type="entry name" value="Rossmann-like_a/b/a_fold"/>
</dbReference>
<proteinExistence type="inferred from homology"/>
<dbReference type="PANTHER" id="PTHR43097">
    <property type="entry name" value="GLUTAMINE-TRNA LIGASE"/>
    <property type="match status" value="1"/>
</dbReference>
<dbReference type="SUPFAM" id="SSF50249">
    <property type="entry name" value="Nucleic acid-binding proteins"/>
    <property type="match status" value="1"/>
</dbReference>
<dbReference type="GO" id="GO:0006431">
    <property type="term" value="P:methionyl-tRNA aminoacylation"/>
    <property type="evidence" value="ECO:0007669"/>
    <property type="project" value="InterPro"/>
</dbReference>
<name>A0A2W5VC17_9BACT</name>
<feature type="compositionally biased region" description="Basic and acidic residues" evidence="18">
    <location>
        <begin position="566"/>
        <end position="576"/>
    </location>
</feature>
<dbReference type="InterPro" id="IPR004514">
    <property type="entry name" value="Gln-tRNA-synth"/>
</dbReference>
<evidence type="ECO:0000256" key="12">
    <source>
        <dbReference type="ARBA" id="ARBA00023146"/>
    </source>
</evidence>
<dbReference type="InterPro" id="IPR020058">
    <property type="entry name" value="Glu/Gln-tRNA-synth_Ib_cat-dom"/>
</dbReference>
<feature type="binding site" evidence="15">
    <location>
        <position position="210"/>
    </location>
    <ligand>
        <name>L-glutamine</name>
        <dbReference type="ChEBI" id="CHEBI:58359"/>
    </ligand>
</feature>
<gene>
    <name evidence="15" type="primary">glnS</name>
    <name evidence="20" type="ORF">DI536_12145</name>
</gene>
<keyword evidence="10 16" id="KW-0694">RNA-binding</keyword>
<evidence type="ECO:0000256" key="15">
    <source>
        <dbReference type="HAMAP-Rule" id="MF_00126"/>
    </source>
</evidence>
<dbReference type="PROSITE" id="PS00178">
    <property type="entry name" value="AA_TRNA_LIGASE_I"/>
    <property type="match status" value="1"/>
</dbReference>
<organism evidence="20 21">
    <name type="scientific">Archangium gephyra</name>
    <dbReference type="NCBI Taxonomy" id="48"/>
    <lineage>
        <taxon>Bacteria</taxon>
        <taxon>Pseudomonadati</taxon>
        <taxon>Myxococcota</taxon>
        <taxon>Myxococcia</taxon>
        <taxon>Myxococcales</taxon>
        <taxon>Cystobacterineae</taxon>
        <taxon>Archangiaceae</taxon>
        <taxon>Archangium</taxon>
    </lineage>
</organism>
<dbReference type="EMBL" id="QFQP01000009">
    <property type="protein sequence ID" value="PZR13504.1"/>
    <property type="molecule type" value="Genomic_DNA"/>
</dbReference>
<dbReference type="HAMAP" id="MF_00126">
    <property type="entry name" value="Gln_tRNA_synth"/>
    <property type="match status" value="1"/>
</dbReference>
<feature type="binding site" evidence="15">
    <location>
        <position position="65"/>
    </location>
    <ligand>
        <name>L-glutamine</name>
        <dbReference type="ChEBI" id="CHEBI:58359"/>
    </ligand>
</feature>
<comment type="caution">
    <text evidence="20">The sequence shown here is derived from an EMBL/GenBank/DDBJ whole genome shotgun (WGS) entry which is preliminary data.</text>
</comment>
<keyword evidence="12 15" id="KW-0030">Aminoacyl-tRNA synthetase</keyword>
<dbReference type="PRINTS" id="PR00987">
    <property type="entry name" value="TRNASYNTHGLU"/>
</dbReference>
<dbReference type="Pfam" id="PF01588">
    <property type="entry name" value="tRNA_bind"/>
    <property type="match status" value="1"/>
</dbReference>
<dbReference type="InterPro" id="IPR011035">
    <property type="entry name" value="Ribosomal_bL25/Gln-tRNA_synth"/>
</dbReference>
<dbReference type="InterPro" id="IPR020056">
    <property type="entry name" value="Rbsml_bL25/Gln-tRNA_synth_N"/>
</dbReference>
<comment type="function">
    <text evidence="1">Is required not only for elongation of protein synthesis but also for the initiation of all mRNA translation through initiator tRNA(fMet) aminoacylation.</text>
</comment>
<evidence type="ECO:0000313" key="20">
    <source>
        <dbReference type="EMBL" id="PZR13504.1"/>
    </source>
</evidence>
<dbReference type="GO" id="GO:0004819">
    <property type="term" value="F:glutamine-tRNA ligase activity"/>
    <property type="evidence" value="ECO:0007669"/>
    <property type="project" value="UniProtKB-UniRule"/>
</dbReference>
<protein>
    <recommendedName>
        <fullName evidence="15">Glutamine--tRNA ligase</fullName>
        <ecNumber evidence="15">6.1.1.18</ecNumber>
    </recommendedName>
    <alternativeName>
        <fullName evidence="15">Glutaminyl-tRNA synthetase</fullName>
        <shortName evidence="15">GlnRS</shortName>
    </alternativeName>
</protein>
<dbReference type="AlphaFoldDB" id="A0A2W5VC17"/>
<dbReference type="Gene3D" id="2.40.240.10">
    <property type="entry name" value="Ribosomal Protein L25, Chain P"/>
    <property type="match status" value="2"/>
</dbReference>
<dbReference type="GO" id="GO:0000049">
    <property type="term" value="F:tRNA binding"/>
    <property type="evidence" value="ECO:0007669"/>
    <property type="project" value="UniProtKB-UniRule"/>
</dbReference>
<comment type="caution">
    <text evidence="15">Lacks conserved residue(s) required for the propagation of feature annotation.</text>
</comment>
<sequence length="692" mass="77686">MSTNPTNFIEEIVEADNASGKWNGRVQTRFPPEPNGYLHVGHAKSICLNAGLARKYGGKFNLRFDDTNPAKEEQEYVDSIINDVKWLGGEFEDRLFYASDYFEQMYGWAEQLIEKGKAYVCDLNAEQMREYRGTLDTPGTNSPFRDRTPAENLDLFRRMRKGEFDAGARTLRAKIDMASGNINLRDPVMYRIVKEHHHRQGDKWCIYPSYDWAHGNEDSLEQITHSICTLEFENHRPLYDWFLNELGIHHPQQIEFAKLQLTYTVLSKRNLLHLVKEKFVRGWDDPRMPTISGMRRRGYTSEALRAFCEEIGVTKNESVIDLGRLENAVRDHLNATAHRRMAVLHPVKVVITNFPDGQVEQFEVQNNPEDPNAGVRQVPFSKELFIERDDFMEEPSKQFFRLAPGKEVRLRGAYFITCTNVVKAADGSITELHCTYDPASKGGNSPDGRKVKGTIHWVSAQHAVNAEVRVFDRLFTVEFPGRAHEGIELPFLKDLNPHSLEVVHAKLEPALEKATQGDRFQFERLGYFTIDLDSKPGALVFNRTVSLKDSWEKAKDAAPAPAPAQKKSEKPAEKPKAAAAPAAPPSEIEFGDFAKVALKAGKVLTAEKVEKADKLLKLSVDLGEGAPRTIVSGIAEAFTPEQLPGRNVVVVVNLKPRALKGIESRGMILASGSGKSLQLINPGDVPPGSDVK</sequence>
<evidence type="ECO:0000256" key="11">
    <source>
        <dbReference type="ARBA" id="ARBA00022917"/>
    </source>
</evidence>
<evidence type="ECO:0000256" key="10">
    <source>
        <dbReference type="ARBA" id="ARBA00022884"/>
    </source>
</evidence>
<dbReference type="CDD" id="cd00807">
    <property type="entry name" value="GlnRS_core"/>
    <property type="match status" value="1"/>
</dbReference>
<keyword evidence="9 15" id="KW-0067">ATP-binding</keyword>
<dbReference type="InterPro" id="IPR001412">
    <property type="entry name" value="aa-tRNA-synth_I_CS"/>
</dbReference>
<dbReference type="SUPFAM" id="SSF50715">
    <property type="entry name" value="Ribosomal protein L25-like"/>
    <property type="match status" value="1"/>
</dbReference>